<feature type="chain" id="PRO_5045044040" description="Small secreted protein" evidence="1">
    <location>
        <begin position="40"/>
        <end position="169"/>
    </location>
</feature>
<keyword evidence="3" id="KW-1185">Reference proteome</keyword>
<evidence type="ECO:0000313" key="3">
    <source>
        <dbReference type="Proteomes" id="UP001500928"/>
    </source>
</evidence>
<organism evidence="2 3">
    <name type="scientific">Actinomycetospora chlora</name>
    <dbReference type="NCBI Taxonomy" id="663608"/>
    <lineage>
        <taxon>Bacteria</taxon>
        <taxon>Bacillati</taxon>
        <taxon>Actinomycetota</taxon>
        <taxon>Actinomycetes</taxon>
        <taxon>Pseudonocardiales</taxon>
        <taxon>Pseudonocardiaceae</taxon>
        <taxon>Actinomycetospora</taxon>
    </lineage>
</organism>
<comment type="caution">
    <text evidence="2">The sequence shown here is derived from an EMBL/GenBank/DDBJ whole genome shotgun (WGS) entry which is preliminary data.</text>
</comment>
<gene>
    <name evidence="2" type="ORF">GCM10023200_21860</name>
</gene>
<dbReference type="RefSeq" id="WP_345414071.1">
    <property type="nucleotide sequence ID" value="NZ_BAABHO010000014.1"/>
</dbReference>
<protein>
    <recommendedName>
        <fullName evidence="4">Small secreted protein</fullName>
    </recommendedName>
</protein>
<proteinExistence type="predicted"/>
<accession>A0ABP9AYX1</accession>
<name>A0ABP9AYX1_9PSEU</name>
<reference evidence="3" key="1">
    <citation type="journal article" date="2019" name="Int. J. Syst. Evol. Microbiol.">
        <title>The Global Catalogue of Microorganisms (GCM) 10K type strain sequencing project: providing services to taxonomists for standard genome sequencing and annotation.</title>
        <authorList>
            <consortium name="The Broad Institute Genomics Platform"/>
            <consortium name="The Broad Institute Genome Sequencing Center for Infectious Disease"/>
            <person name="Wu L."/>
            <person name="Ma J."/>
        </authorList>
    </citation>
    <scope>NUCLEOTIDE SEQUENCE [LARGE SCALE GENOMIC DNA]</scope>
    <source>
        <strain evidence="3">JCM 17979</strain>
    </source>
</reference>
<feature type="signal peptide" evidence="1">
    <location>
        <begin position="1"/>
        <end position="39"/>
    </location>
</feature>
<evidence type="ECO:0000313" key="2">
    <source>
        <dbReference type="EMBL" id="GAA4787301.1"/>
    </source>
</evidence>
<dbReference type="Proteomes" id="UP001500928">
    <property type="component" value="Unassembled WGS sequence"/>
</dbReference>
<sequence length="169" mass="16868">MGAHRARQTSTVGKVAGRGALTAAAALALTGGTASFAFAAEAPNLDNTTHTLRDVAQSNAESLRELPSTDAPTTVKGAEELVGGHVSAGQHDVNRITSAVTSDLQTAANDNGIPVGSRATDTEQELSGAGNRLAGHLHDATGSGAHQIDDAIASHGSSLMSFGGGDSDD</sequence>
<evidence type="ECO:0008006" key="4">
    <source>
        <dbReference type="Google" id="ProtNLM"/>
    </source>
</evidence>
<keyword evidence="1" id="KW-0732">Signal</keyword>
<evidence type="ECO:0000256" key="1">
    <source>
        <dbReference type="SAM" id="SignalP"/>
    </source>
</evidence>
<dbReference type="EMBL" id="BAABHO010000014">
    <property type="protein sequence ID" value="GAA4787301.1"/>
    <property type="molecule type" value="Genomic_DNA"/>
</dbReference>